<dbReference type="PANTHER" id="PTHR32411">
    <property type="entry name" value="CYSTEINE-RICH REPEAT SECRETORY PROTEIN 38-RELATED"/>
    <property type="match status" value="1"/>
</dbReference>
<keyword evidence="3 6" id="KW-0732">Signal</keyword>
<evidence type="ECO:0000313" key="8">
    <source>
        <dbReference type="EMBL" id="VVV72287.1"/>
    </source>
</evidence>
<dbReference type="InterPro" id="IPR038408">
    <property type="entry name" value="GNK2_sf"/>
</dbReference>
<reference evidence="8" key="1">
    <citation type="submission" date="2019-09" db="EMBL/GenBank/DDBJ databases">
        <authorList>
            <person name="Zhang L."/>
        </authorList>
    </citation>
    <scope>NUCLEOTIDE SEQUENCE</scope>
</reference>
<dbReference type="CDD" id="cd23509">
    <property type="entry name" value="Gnk2-like"/>
    <property type="match status" value="1"/>
</dbReference>
<evidence type="ECO:0000256" key="3">
    <source>
        <dbReference type="ARBA" id="ARBA00022729"/>
    </source>
</evidence>
<gene>
    <name evidence="8" type="ORF">NYM_LOCUS6100</name>
</gene>
<dbReference type="Gene3D" id="3.30.430.20">
    <property type="entry name" value="Gnk2 domain, C-X8-C-X2-C motif"/>
    <property type="match status" value="1"/>
</dbReference>
<evidence type="ECO:0000256" key="5">
    <source>
        <dbReference type="ARBA" id="ARBA00038515"/>
    </source>
</evidence>
<feature type="domain" description="Gnk2-homologous" evidence="7">
    <location>
        <begin position="29"/>
        <end position="131"/>
    </location>
</feature>
<proteinExistence type="inferred from homology"/>
<evidence type="ECO:0000256" key="4">
    <source>
        <dbReference type="ARBA" id="ARBA00022737"/>
    </source>
</evidence>
<comment type="similarity">
    <text evidence="5">Belongs to the cysteine-rich repeat secretory protein family.</text>
</comment>
<evidence type="ECO:0000256" key="2">
    <source>
        <dbReference type="ARBA" id="ARBA00022525"/>
    </source>
</evidence>
<dbReference type="Gramene" id="NC11G0116060.1">
    <property type="protein sequence ID" value="NC11G0116060.1:cds"/>
    <property type="gene ID" value="NC11G0116060"/>
</dbReference>
<accession>A0A5K0Y4L4</accession>
<name>A0A5K0Y4L4_9MAGN</name>
<dbReference type="PANTHER" id="PTHR32411:SF43">
    <property type="entry name" value="CYSTEINE-RICH REPEAT SECRETORY PROTEIN 38"/>
    <property type="match status" value="1"/>
</dbReference>
<protein>
    <recommendedName>
        <fullName evidence="7">Gnk2-homologous domain-containing protein</fullName>
    </recommendedName>
</protein>
<dbReference type="Pfam" id="PF01657">
    <property type="entry name" value="Stress-antifung"/>
    <property type="match status" value="1"/>
</dbReference>
<dbReference type="OrthoDB" id="4062651at2759"/>
<comment type="subcellular location">
    <subcellularLocation>
        <location evidence="1">Secreted</location>
    </subcellularLocation>
</comment>
<evidence type="ECO:0000256" key="6">
    <source>
        <dbReference type="SAM" id="SignalP"/>
    </source>
</evidence>
<evidence type="ECO:0000256" key="1">
    <source>
        <dbReference type="ARBA" id="ARBA00004613"/>
    </source>
</evidence>
<dbReference type="AlphaFoldDB" id="A0A5K0Y4L4"/>
<feature type="chain" id="PRO_5023883033" description="Gnk2-homologous domain-containing protein" evidence="6">
    <location>
        <begin position="24"/>
        <end position="193"/>
    </location>
</feature>
<keyword evidence="2" id="KW-0964">Secreted</keyword>
<sequence>MGLMMLKIGFSFLLLVSVHVDHAMSCTHDQIDHRCSTTGNYTVGSVYELNMESVFSTLTKNAPPFGFSNVTVGQGSETVYGLVQCRGDVDQQDCKACIFNSIIQIVEYYPNTMDAIIWYQKCQLCYSNTDFFVQLNMDDFGCWHWTSGKVMDSKEFNEKLGHLLKDLTSLATSPTEPASKLMFATGNIPYTDL</sequence>
<dbReference type="EMBL" id="LR721776">
    <property type="protein sequence ID" value="VVV72287.1"/>
    <property type="molecule type" value="Genomic_DNA"/>
</dbReference>
<evidence type="ECO:0000259" key="7">
    <source>
        <dbReference type="PROSITE" id="PS51473"/>
    </source>
</evidence>
<dbReference type="InterPro" id="IPR050581">
    <property type="entry name" value="CRR_secretory_protein"/>
</dbReference>
<feature type="signal peptide" evidence="6">
    <location>
        <begin position="1"/>
        <end position="23"/>
    </location>
</feature>
<dbReference type="OMA" id="ACIFNSI"/>
<dbReference type="InterPro" id="IPR002902">
    <property type="entry name" value="GNK2"/>
</dbReference>
<dbReference type="GO" id="GO:0005576">
    <property type="term" value="C:extracellular region"/>
    <property type="evidence" value="ECO:0007669"/>
    <property type="project" value="UniProtKB-SubCell"/>
</dbReference>
<keyword evidence="4" id="KW-0677">Repeat</keyword>
<dbReference type="PROSITE" id="PS51473">
    <property type="entry name" value="GNK2"/>
    <property type="match status" value="1"/>
</dbReference>
<organism evidence="8">
    <name type="scientific">Nymphaea colorata</name>
    <name type="common">pocket water lily</name>
    <dbReference type="NCBI Taxonomy" id="210225"/>
    <lineage>
        <taxon>Eukaryota</taxon>
        <taxon>Viridiplantae</taxon>
        <taxon>Streptophyta</taxon>
        <taxon>Embryophyta</taxon>
        <taxon>Tracheophyta</taxon>
        <taxon>Spermatophyta</taxon>
        <taxon>Magnoliopsida</taxon>
        <taxon>Nymphaeales</taxon>
        <taxon>Nymphaeaceae</taxon>
        <taxon>Nymphaea</taxon>
    </lineage>
</organism>